<evidence type="ECO:0000313" key="2">
    <source>
        <dbReference type="Proteomes" id="UP000799750"/>
    </source>
</evidence>
<dbReference type="GO" id="GO:0006457">
    <property type="term" value="P:protein folding"/>
    <property type="evidence" value="ECO:0007669"/>
    <property type="project" value="TreeGrafter"/>
</dbReference>
<gene>
    <name evidence="1" type="ORF">BU16DRAFT_575289</name>
</gene>
<keyword evidence="2" id="KW-1185">Reference proteome</keyword>
<dbReference type="GO" id="GO:0005634">
    <property type="term" value="C:nucleus"/>
    <property type="evidence" value="ECO:0007669"/>
    <property type="project" value="TreeGrafter"/>
</dbReference>
<dbReference type="InterPro" id="IPR011990">
    <property type="entry name" value="TPR-like_helical_dom_sf"/>
</dbReference>
<reference evidence="1" key="1">
    <citation type="journal article" date="2020" name="Stud. Mycol.">
        <title>101 Dothideomycetes genomes: a test case for predicting lifestyles and emergence of pathogens.</title>
        <authorList>
            <person name="Haridas S."/>
            <person name="Albert R."/>
            <person name="Binder M."/>
            <person name="Bloem J."/>
            <person name="Labutti K."/>
            <person name="Salamov A."/>
            <person name="Andreopoulos B."/>
            <person name="Baker S."/>
            <person name="Barry K."/>
            <person name="Bills G."/>
            <person name="Bluhm B."/>
            <person name="Cannon C."/>
            <person name="Castanera R."/>
            <person name="Culley D."/>
            <person name="Daum C."/>
            <person name="Ezra D."/>
            <person name="Gonzalez J."/>
            <person name="Henrissat B."/>
            <person name="Kuo A."/>
            <person name="Liang C."/>
            <person name="Lipzen A."/>
            <person name="Lutzoni F."/>
            <person name="Magnuson J."/>
            <person name="Mondo S."/>
            <person name="Nolan M."/>
            <person name="Ohm R."/>
            <person name="Pangilinan J."/>
            <person name="Park H.-J."/>
            <person name="Ramirez L."/>
            <person name="Alfaro M."/>
            <person name="Sun H."/>
            <person name="Tritt A."/>
            <person name="Yoshinaga Y."/>
            <person name="Zwiers L.-H."/>
            <person name="Turgeon B."/>
            <person name="Goodwin S."/>
            <person name="Spatafora J."/>
            <person name="Crous P."/>
            <person name="Grigoriev I."/>
        </authorList>
    </citation>
    <scope>NUCLEOTIDE SEQUENCE</scope>
    <source>
        <strain evidence="1">CBS 269.34</strain>
    </source>
</reference>
<dbReference type="GO" id="GO:0005829">
    <property type="term" value="C:cytosol"/>
    <property type="evidence" value="ECO:0007669"/>
    <property type="project" value="TreeGrafter"/>
</dbReference>
<accession>A0A6A6QDX4</accession>
<sequence>METSDTFTLLPLNLDPTSKAISSATPASTALAEELTALNQLHRALLGLEAPHTVPPPPIPVNPKRSAQITKLRESGNADFRKNKFPEAIRMYSIGIDMALGRPGWEPSGLVREEVSALFANRAQAHMSLQQWVEGALDAESSVEMRKVGNAKAWWRRGKCLQEMGRVEEASEWVGQALEFEAAEADLLQLKKELDAVLAQKGR</sequence>
<dbReference type="GO" id="GO:0030544">
    <property type="term" value="F:Hsp70 protein binding"/>
    <property type="evidence" value="ECO:0007669"/>
    <property type="project" value="TreeGrafter"/>
</dbReference>
<dbReference type="PANTHER" id="PTHR46035:SF3">
    <property type="entry name" value="TRANSLOCATION PROTEIN SEC72"/>
    <property type="match status" value="1"/>
</dbReference>
<name>A0A6A6QDX4_9PEZI</name>
<evidence type="ECO:0000313" key="1">
    <source>
        <dbReference type="EMBL" id="KAF2490605.1"/>
    </source>
</evidence>
<dbReference type="EMBL" id="MU004197">
    <property type="protein sequence ID" value="KAF2490605.1"/>
    <property type="molecule type" value="Genomic_DNA"/>
</dbReference>
<dbReference type="PANTHER" id="PTHR46035">
    <property type="entry name" value="TETRATRICOPEPTIDE REPEAT PROTEIN 4"/>
    <property type="match status" value="1"/>
</dbReference>
<dbReference type="SUPFAM" id="SSF48452">
    <property type="entry name" value="TPR-like"/>
    <property type="match status" value="1"/>
</dbReference>
<proteinExistence type="predicted"/>
<dbReference type="AlphaFoldDB" id="A0A6A6QDX4"/>
<dbReference type="Proteomes" id="UP000799750">
    <property type="component" value="Unassembled WGS sequence"/>
</dbReference>
<dbReference type="OrthoDB" id="433738at2759"/>
<evidence type="ECO:0008006" key="3">
    <source>
        <dbReference type="Google" id="ProtNLM"/>
    </source>
</evidence>
<dbReference type="GO" id="GO:0051879">
    <property type="term" value="F:Hsp90 protein binding"/>
    <property type="evidence" value="ECO:0007669"/>
    <property type="project" value="TreeGrafter"/>
</dbReference>
<organism evidence="1 2">
    <name type="scientific">Lophium mytilinum</name>
    <dbReference type="NCBI Taxonomy" id="390894"/>
    <lineage>
        <taxon>Eukaryota</taxon>
        <taxon>Fungi</taxon>
        <taxon>Dikarya</taxon>
        <taxon>Ascomycota</taxon>
        <taxon>Pezizomycotina</taxon>
        <taxon>Dothideomycetes</taxon>
        <taxon>Pleosporomycetidae</taxon>
        <taxon>Mytilinidiales</taxon>
        <taxon>Mytilinidiaceae</taxon>
        <taxon>Lophium</taxon>
    </lineage>
</organism>
<dbReference type="Gene3D" id="1.25.40.10">
    <property type="entry name" value="Tetratricopeptide repeat domain"/>
    <property type="match status" value="1"/>
</dbReference>
<protein>
    <recommendedName>
        <fullName evidence="3">Tetratricopeptide repeat domain-containing protein</fullName>
    </recommendedName>
</protein>